<accession>A0A2L0F8S2</accession>
<reference evidence="1 2" key="1">
    <citation type="submission" date="2015-09" db="EMBL/GenBank/DDBJ databases">
        <title>Sorangium comparison.</title>
        <authorList>
            <person name="Zaburannyi N."/>
            <person name="Bunk B."/>
            <person name="Overmann J."/>
            <person name="Mueller R."/>
        </authorList>
    </citation>
    <scope>NUCLEOTIDE SEQUENCE [LARGE SCALE GENOMIC DNA]</scope>
    <source>
        <strain evidence="1 2">So ce26</strain>
    </source>
</reference>
<dbReference type="Proteomes" id="UP000238348">
    <property type="component" value="Chromosome"/>
</dbReference>
<protein>
    <submittedName>
        <fullName evidence="1">Uncharacterized protein</fullName>
    </submittedName>
</protein>
<dbReference type="AlphaFoldDB" id="A0A2L0F8S2"/>
<proteinExistence type="predicted"/>
<dbReference type="EMBL" id="CP012673">
    <property type="protein sequence ID" value="AUX47839.1"/>
    <property type="molecule type" value="Genomic_DNA"/>
</dbReference>
<name>A0A2L0F8S2_SORCE</name>
<evidence type="ECO:0000313" key="2">
    <source>
        <dbReference type="Proteomes" id="UP000238348"/>
    </source>
</evidence>
<organism evidence="1 2">
    <name type="scientific">Sorangium cellulosum</name>
    <name type="common">Polyangium cellulosum</name>
    <dbReference type="NCBI Taxonomy" id="56"/>
    <lineage>
        <taxon>Bacteria</taxon>
        <taxon>Pseudomonadati</taxon>
        <taxon>Myxococcota</taxon>
        <taxon>Polyangia</taxon>
        <taxon>Polyangiales</taxon>
        <taxon>Polyangiaceae</taxon>
        <taxon>Sorangium</taxon>
    </lineage>
</organism>
<sequence length="108" mass="12347">MQRRFVTHEGVRTPVNVTESEYVLARGTGPIVLEAVSLKKERSRYRINLGMGRSGSHSFLFESILIDQRLGRATKVGAQQWIYHDVATGEEFDFYQPFDHSLDMTDPT</sequence>
<gene>
    <name evidence="1" type="ORF">SOCE26_093650</name>
</gene>
<evidence type="ECO:0000313" key="1">
    <source>
        <dbReference type="EMBL" id="AUX47839.1"/>
    </source>
</evidence>